<dbReference type="NCBIfam" id="TIGR04320">
    <property type="entry name" value="Surf_Exclu_PgrA"/>
    <property type="match status" value="1"/>
</dbReference>
<evidence type="ECO:0000256" key="1">
    <source>
        <dbReference type="SAM" id="Coils"/>
    </source>
</evidence>
<feature type="coiled-coil region" evidence="1">
    <location>
        <begin position="152"/>
        <end position="220"/>
    </location>
</feature>
<accession>A0A9X4RSL4</accession>
<comment type="caution">
    <text evidence="3">The sequence shown here is derived from an EMBL/GenBank/DDBJ whole genome shotgun (WGS) entry which is preliminary data.</text>
</comment>
<dbReference type="GO" id="GO:0005200">
    <property type="term" value="F:structural constituent of cytoskeleton"/>
    <property type="evidence" value="ECO:0007669"/>
    <property type="project" value="TreeGrafter"/>
</dbReference>
<organism evidence="3 4">
    <name type="scientific">Streptococcus suis</name>
    <dbReference type="NCBI Taxonomy" id="1307"/>
    <lineage>
        <taxon>Bacteria</taxon>
        <taxon>Bacillati</taxon>
        <taxon>Bacillota</taxon>
        <taxon>Bacilli</taxon>
        <taxon>Lactobacillales</taxon>
        <taxon>Streptococcaceae</taxon>
        <taxon>Streptococcus</taxon>
    </lineage>
</organism>
<evidence type="ECO:0000313" key="4">
    <source>
        <dbReference type="Proteomes" id="UP001152879"/>
    </source>
</evidence>
<name>A0A9X4RSL4_STRSU</name>
<dbReference type="InterPro" id="IPR027607">
    <property type="entry name" value="Surf_Exclu_SEC10/PgrA"/>
</dbReference>
<evidence type="ECO:0000256" key="2">
    <source>
        <dbReference type="SAM" id="MobiDB-lite"/>
    </source>
</evidence>
<sequence length="811" mass="88212">MSRKIKVISGLALVTALTNVGNLVEADEQTQSAKEEVSIANQPASEQVVSDAKSKADAANQALSQQESVINKTEQDLAQNQKQLEDNQVALAQAESNAQPDVLQKAAEDVKATQDAVSLAQENQTSAQTLVENAQKQVQAEEVSNTVANTAVAAAQMAVQKAQDTLDAMSDNTLDVKTAQDELAKKEAAEKVAQEELAKANQAVEEADAKVAEVQKAQLEAAKPLTLPATPYEVPDDVLADIEKYYEVWDIDKRDKNLKAKIIKRLDEAYQEQYEQKQKEALIELPQARLSPEWVSAYKAYKDATNPEDKANKLEKLQSLGIEESAQLIRSFYSESNISIPTLFNLFNSASGQYDRFEEDFGPEISTILGLGNQYAAQLINSIRQQLGIDGTVVINQNSVVLAEALKSEDIAYETRGAKNGPLNGVDSSFVKETYEKMGLNTDGDRGGQHVAVIGEHHGRGAVLGYYMGVFLRTIYTHIVWPILEHPQENKLASAVLLNPDKILLGLSETPFNAEGSWLGIHLALLSESDVADSSKFDVNANLTDPVPSLIATKEAQAQAQKAQKSAQDAYKQAQEQTKAAKEEVTKAQTAQTAQTATAESIALAKEHLAEKKAKLQAAQEELTKTTVNLAKAKAKLESAQAALERANKELAAKQETATSAQTKLAEVKEASTQVVKLKENVSRVQEHIIAQTVALTSAKAELADLKVKATDAQEYYQLIKSIYDLQHKPSDKSVKSTVEGQKGQVMPLAQSNKSSNHELTQKSTAEVQQTYSRVAQRQSLPKTGEEGSLLYLAGLSLLGIAVSHRKKFLK</sequence>
<dbReference type="AlphaFoldDB" id="A0A9X4RSL4"/>
<dbReference type="Proteomes" id="UP001152879">
    <property type="component" value="Unassembled WGS sequence"/>
</dbReference>
<gene>
    <name evidence="3" type="ORF">NOL15_07650</name>
</gene>
<dbReference type="EMBL" id="JANFML010000024">
    <property type="protein sequence ID" value="MDG4512709.1"/>
    <property type="molecule type" value="Genomic_DNA"/>
</dbReference>
<protein>
    <submittedName>
        <fullName evidence="3">SEC10/PgrA surface exclusion domain-containing protein</fullName>
    </submittedName>
</protein>
<feature type="coiled-coil region" evidence="1">
    <location>
        <begin position="56"/>
        <end position="123"/>
    </location>
</feature>
<keyword evidence="1" id="KW-0175">Coiled coil</keyword>
<dbReference type="NCBIfam" id="TIGR01167">
    <property type="entry name" value="LPXTG_anchor"/>
    <property type="match status" value="1"/>
</dbReference>
<proteinExistence type="predicted"/>
<dbReference type="GO" id="GO:0005856">
    <property type="term" value="C:cytoskeleton"/>
    <property type="evidence" value="ECO:0007669"/>
    <property type="project" value="TreeGrafter"/>
</dbReference>
<dbReference type="PANTHER" id="PTHR47357:SF1">
    <property type="entry name" value="SPINDLE POLE BODY COMPONENT 110"/>
    <property type="match status" value="1"/>
</dbReference>
<feature type="coiled-coil region" evidence="1">
    <location>
        <begin position="553"/>
        <end position="688"/>
    </location>
</feature>
<dbReference type="PANTHER" id="PTHR47357">
    <property type="entry name" value="COP1-INTERACTIVE PROTEIN 1"/>
    <property type="match status" value="1"/>
</dbReference>
<reference evidence="3" key="1">
    <citation type="submission" date="2022-07" db="EMBL/GenBank/DDBJ databases">
        <title>Whole Genome Sequencing of Streptococcus suis.</title>
        <authorList>
            <person name="Dai X."/>
            <person name="Huang J."/>
            <person name="Wang L."/>
        </authorList>
    </citation>
    <scope>NUCLEOTIDE SEQUENCE</scope>
    <source>
        <strain evidence="3">SFB2</strain>
    </source>
</reference>
<evidence type="ECO:0000313" key="3">
    <source>
        <dbReference type="EMBL" id="MDG4512709.1"/>
    </source>
</evidence>
<feature type="region of interest" description="Disordered" evidence="2">
    <location>
        <begin position="748"/>
        <end position="768"/>
    </location>
</feature>